<organism evidence="2 3">
    <name type="scientific">Piloderma croceum (strain F 1598)</name>
    <dbReference type="NCBI Taxonomy" id="765440"/>
    <lineage>
        <taxon>Eukaryota</taxon>
        <taxon>Fungi</taxon>
        <taxon>Dikarya</taxon>
        <taxon>Basidiomycota</taxon>
        <taxon>Agaricomycotina</taxon>
        <taxon>Agaricomycetes</taxon>
        <taxon>Agaricomycetidae</taxon>
        <taxon>Atheliales</taxon>
        <taxon>Atheliaceae</taxon>
        <taxon>Piloderma</taxon>
    </lineage>
</organism>
<feature type="compositionally biased region" description="Acidic residues" evidence="1">
    <location>
        <begin position="62"/>
        <end position="76"/>
    </location>
</feature>
<dbReference type="STRING" id="765440.A0A0C3EVW6"/>
<evidence type="ECO:0000313" key="2">
    <source>
        <dbReference type="EMBL" id="KIM72114.1"/>
    </source>
</evidence>
<feature type="compositionally biased region" description="Basic residues" evidence="1">
    <location>
        <begin position="88"/>
        <end position="104"/>
    </location>
</feature>
<dbReference type="AlphaFoldDB" id="A0A0C3EVW6"/>
<evidence type="ECO:0000313" key="3">
    <source>
        <dbReference type="Proteomes" id="UP000054166"/>
    </source>
</evidence>
<keyword evidence="3" id="KW-1185">Reference proteome</keyword>
<dbReference type="HOGENOM" id="CLU_960147_0_0_1"/>
<dbReference type="InParanoid" id="A0A0C3EVW6"/>
<name>A0A0C3EVW6_PILCF</name>
<evidence type="ECO:0000256" key="1">
    <source>
        <dbReference type="SAM" id="MobiDB-lite"/>
    </source>
</evidence>
<accession>A0A0C3EVW6</accession>
<dbReference type="EMBL" id="KN833162">
    <property type="protein sequence ID" value="KIM72114.1"/>
    <property type="molecule type" value="Genomic_DNA"/>
</dbReference>
<sequence length="290" mass="32444">MPNSILITTSEYATIKTYYPKEWDAALVKMETQQLLLALCAAHWKADHVLGNTLLVKASADSDNDEELNNESDDDDKVWISPESKKCSAGRHPHEKKKKWKMTHSHGADAPNDEEVAPTTADAGKFNLSFQSGGPSDDIIGFLNRIKNADPHSPDISDDDKNESWGHYQFTATTLTCMTVLILWDSIGNCRRTALVVLDRVMYPAEMENQDKDGNACTRVMIQVLTKDELKELMKDCNLTTPGINKHSKDELLLITLQAPKDQQHLKQATDDILHSRKAKKATTHSTTKT</sequence>
<protein>
    <submittedName>
        <fullName evidence="2">Uncharacterized protein</fullName>
    </submittedName>
</protein>
<dbReference type="OrthoDB" id="3227833at2759"/>
<feature type="region of interest" description="Disordered" evidence="1">
    <location>
        <begin position="61"/>
        <end position="112"/>
    </location>
</feature>
<gene>
    <name evidence="2" type="ORF">PILCRDRAFT_93588</name>
</gene>
<reference evidence="2 3" key="1">
    <citation type="submission" date="2014-04" db="EMBL/GenBank/DDBJ databases">
        <authorList>
            <consortium name="DOE Joint Genome Institute"/>
            <person name="Kuo A."/>
            <person name="Tarkka M."/>
            <person name="Buscot F."/>
            <person name="Kohler A."/>
            <person name="Nagy L.G."/>
            <person name="Floudas D."/>
            <person name="Copeland A."/>
            <person name="Barry K.W."/>
            <person name="Cichocki N."/>
            <person name="Veneault-Fourrey C."/>
            <person name="LaButti K."/>
            <person name="Lindquist E.A."/>
            <person name="Lipzen A."/>
            <person name="Lundell T."/>
            <person name="Morin E."/>
            <person name="Murat C."/>
            <person name="Sun H."/>
            <person name="Tunlid A."/>
            <person name="Henrissat B."/>
            <person name="Grigoriev I.V."/>
            <person name="Hibbett D.S."/>
            <person name="Martin F."/>
            <person name="Nordberg H.P."/>
            <person name="Cantor M.N."/>
            <person name="Hua S.X."/>
        </authorList>
    </citation>
    <scope>NUCLEOTIDE SEQUENCE [LARGE SCALE GENOMIC DNA]</scope>
    <source>
        <strain evidence="2 3">F 1598</strain>
    </source>
</reference>
<dbReference type="Proteomes" id="UP000054166">
    <property type="component" value="Unassembled WGS sequence"/>
</dbReference>
<proteinExistence type="predicted"/>
<reference evidence="3" key="2">
    <citation type="submission" date="2015-01" db="EMBL/GenBank/DDBJ databases">
        <title>Evolutionary Origins and Diversification of the Mycorrhizal Mutualists.</title>
        <authorList>
            <consortium name="DOE Joint Genome Institute"/>
            <consortium name="Mycorrhizal Genomics Consortium"/>
            <person name="Kohler A."/>
            <person name="Kuo A."/>
            <person name="Nagy L.G."/>
            <person name="Floudas D."/>
            <person name="Copeland A."/>
            <person name="Barry K.W."/>
            <person name="Cichocki N."/>
            <person name="Veneault-Fourrey C."/>
            <person name="LaButti K."/>
            <person name="Lindquist E.A."/>
            <person name="Lipzen A."/>
            <person name="Lundell T."/>
            <person name="Morin E."/>
            <person name="Murat C."/>
            <person name="Riley R."/>
            <person name="Ohm R."/>
            <person name="Sun H."/>
            <person name="Tunlid A."/>
            <person name="Henrissat B."/>
            <person name="Grigoriev I.V."/>
            <person name="Hibbett D.S."/>
            <person name="Martin F."/>
        </authorList>
    </citation>
    <scope>NUCLEOTIDE SEQUENCE [LARGE SCALE GENOMIC DNA]</scope>
    <source>
        <strain evidence="3">F 1598</strain>
    </source>
</reference>